<proteinExistence type="inferred from homology"/>
<dbReference type="InterPro" id="IPR036942">
    <property type="entry name" value="Beta-barrel_TonB_sf"/>
</dbReference>
<evidence type="ECO:0000256" key="7">
    <source>
        <dbReference type="ARBA" id="ARBA00023237"/>
    </source>
</evidence>
<dbReference type="CDD" id="cd01347">
    <property type="entry name" value="ligand_gated_channel"/>
    <property type="match status" value="1"/>
</dbReference>
<dbReference type="PANTHER" id="PTHR40980">
    <property type="entry name" value="PLUG DOMAIN-CONTAINING PROTEIN"/>
    <property type="match status" value="1"/>
</dbReference>
<organism evidence="13 14">
    <name type="scientific">Shewanella jiangmenensis</name>
    <dbReference type="NCBI Taxonomy" id="2837387"/>
    <lineage>
        <taxon>Bacteria</taxon>
        <taxon>Pseudomonadati</taxon>
        <taxon>Pseudomonadota</taxon>
        <taxon>Gammaproteobacteria</taxon>
        <taxon>Alteromonadales</taxon>
        <taxon>Shewanellaceae</taxon>
        <taxon>Shewanella</taxon>
    </lineage>
</organism>
<evidence type="ECO:0000256" key="2">
    <source>
        <dbReference type="ARBA" id="ARBA00022448"/>
    </source>
</evidence>
<comment type="subcellular location">
    <subcellularLocation>
        <location evidence="1 8">Cell outer membrane</location>
        <topology evidence="1 8">Multi-pass membrane protein</topology>
    </subcellularLocation>
</comment>
<dbReference type="PANTHER" id="PTHR40980:SF3">
    <property type="entry name" value="TONB-DEPENDENT RECEPTOR-LIKE BETA-BARREL DOMAIN-CONTAINING PROTEIN"/>
    <property type="match status" value="1"/>
</dbReference>
<dbReference type="Proteomes" id="UP001195903">
    <property type="component" value="Unassembled WGS sequence"/>
</dbReference>
<gene>
    <name evidence="13" type="ORF">KJI95_16130</name>
</gene>
<dbReference type="PROSITE" id="PS52016">
    <property type="entry name" value="TONB_DEPENDENT_REC_3"/>
    <property type="match status" value="1"/>
</dbReference>
<dbReference type="Gene3D" id="2.170.130.10">
    <property type="entry name" value="TonB-dependent receptor, plug domain"/>
    <property type="match status" value="1"/>
</dbReference>
<feature type="domain" description="TonB-dependent receptor plug" evidence="12">
    <location>
        <begin position="70"/>
        <end position="172"/>
    </location>
</feature>
<accession>A0ABS5V6F7</accession>
<evidence type="ECO:0000256" key="3">
    <source>
        <dbReference type="ARBA" id="ARBA00022452"/>
    </source>
</evidence>
<keyword evidence="6 8" id="KW-0472">Membrane</keyword>
<dbReference type="RefSeq" id="WP_214508213.1">
    <property type="nucleotide sequence ID" value="NZ_JAHEPS010000007.1"/>
</dbReference>
<dbReference type="InterPro" id="IPR000531">
    <property type="entry name" value="Beta-barrel_TonB"/>
</dbReference>
<feature type="chain" id="PRO_5046150452" evidence="10">
    <location>
        <begin position="25"/>
        <end position="919"/>
    </location>
</feature>
<name>A0ABS5V6F7_9GAMM</name>
<protein>
    <submittedName>
        <fullName evidence="13">TonB-dependent receptor</fullName>
    </submittedName>
</protein>
<dbReference type="Pfam" id="PF07715">
    <property type="entry name" value="Plug"/>
    <property type="match status" value="1"/>
</dbReference>
<evidence type="ECO:0000259" key="12">
    <source>
        <dbReference type="Pfam" id="PF07715"/>
    </source>
</evidence>
<keyword evidence="10" id="KW-0732">Signal</keyword>
<evidence type="ECO:0000256" key="9">
    <source>
        <dbReference type="RuleBase" id="RU003357"/>
    </source>
</evidence>
<keyword evidence="2 8" id="KW-0813">Transport</keyword>
<evidence type="ECO:0000256" key="1">
    <source>
        <dbReference type="ARBA" id="ARBA00004571"/>
    </source>
</evidence>
<keyword evidence="5 9" id="KW-0798">TonB box</keyword>
<feature type="domain" description="TonB-dependent receptor-like beta-barrel" evidence="11">
    <location>
        <begin position="455"/>
        <end position="885"/>
    </location>
</feature>
<keyword evidence="14" id="KW-1185">Reference proteome</keyword>
<dbReference type="Gene3D" id="2.40.170.20">
    <property type="entry name" value="TonB-dependent receptor, beta-barrel domain"/>
    <property type="match status" value="1"/>
</dbReference>
<dbReference type="InterPro" id="IPR010104">
    <property type="entry name" value="TonB_rcpt_bac"/>
</dbReference>
<evidence type="ECO:0000256" key="4">
    <source>
        <dbReference type="ARBA" id="ARBA00022692"/>
    </source>
</evidence>
<dbReference type="SUPFAM" id="SSF56935">
    <property type="entry name" value="Porins"/>
    <property type="match status" value="1"/>
</dbReference>
<evidence type="ECO:0000256" key="10">
    <source>
        <dbReference type="SAM" id="SignalP"/>
    </source>
</evidence>
<dbReference type="InterPro" id="IPR037066">
    <property type="entry name" value="Plug_dom_sf"/>
</dbReference>
<evidence type="ECO:0000259" key="11">
    <source>
        <dbReference type="Pfam" id="PF00593"/>
    </source>
</evidence>
<keyword evidence="4 8" id="KW-0812">Transmembrane</keyword>
<dbReference type="EMBL" id="JAHEPS010000007">
    <property type="protein sequence ID" value="MBT1446024.1"/>
    <property type="molecule type" value="Genomic_DNA"/>
</dbReference>
<dbReference type="InterPro" id="IPR039426">
    <property type="entry name" value="TonB-dep_rcpt-like"/>
</dbReference>
<dbReference type="Pfam" id="PF00593">
    <property type="entry name" value="TonB_dep_Rec_b-barrel"/>
    <property type="match status" value="1"/>
</dbReference>
<keyword evidence="7 8" id="KW-0998">Cell outer membrane</keyword>
<evidence type="ECO:0000256" key="5">
    <source>
        <dbReference type="ARBA" id="ARBA00023077"/>
    </source>
</evidence>
<dbReference type="NCBIfam" id="TIGR01782">
    <property type="entry name" value="TonB-Xanth-Caul"/>
    <property type="match status" value="1"/>
</dbReference>
<evidence type="ECO:0000313" key="14">
    <source>
        <dbReference type="Proteomes" id="UP001195903"/>
    </source>
</evidence>
<comment type="similarity">
    <text evidence="8 9">Belongs to the TonB-dependent receptor family.</text>
</comment>
<keyword evidence="3 8" id="KW-1134">Transmembrane beta strand</keyword>
<evidence type="ECO:0000256" key="8">
    <source>
        <dbReference type="PROSITE-ProRule" id="PRU01360"/>
    </source>
</evidence>
<comment type="caution">
    <text evidence="13">The sequence shown here is derived from an EMBL/GenBank/DDBJ whole genome shotgun (WGS) entry which is preliminary data.</text>
</comment>
<keyword evidence="13" id="KW-0675">Receptor</keyword>
<feature type="signal peptide" evidence="10">
    <location>
        <begin position="1"/>
        <end position="24"/>
    </location>
</feature>
<sequence>MMRFKPSVLTLALFAAGVSMYSHGAEEAVTAKSADEAVKSQDAKAEDQAIEVIQVTGIRRSLQESQATKMANSSVVEAISAEDIGKLPDVSIAESLARLPGVAAQRLDGRANVISIRGLGPDFTTATLNGREQATVNDNRGVEFDQYPSELLNQVVVYKTPDATLMTQSIGGTVDMQTIRPLAHGQQTFVVGARGEYNDLGALNSDSTDKGYRFNFSYVDQFLDDTLGVAVGYARMSSPNQEERWQAWGYPELDYNANNPKVLGGAKPFVRSSELQRDGVLAVLEYQPNDKFHSLLDLYYSKFDDQQLLRGIEIPGQWGAGWGNSGITANKSTDGLVTEGTINDAAVVVRNDVNTREADALSVGWNNQYQINDSWTVEADIALSRANRTDIGMESYSGTGRGNGNGATDTLGFVYDGDGRYQFSHNLDYADAALIKLGGPFSWGNPVGPDSQDGFINKPEIDDEIKSMRLAAEYMIDAGAIRNITFGLNYTERDKSKMDQGFYLTLKDYPAMITVPSQYLLAPTSLDFFGMGDMLSYDSLAFYNDGHYIETSADSVDLSRATNSWKVYEEVTTAFVKLDLDTSIGDMPLTGNFGLQAVDTDQSSDGTVASVEDGKVVKTPISAGDSYLEWLPSMNLSLEVAEDQVVRLAAARTLTRARMDKMNANVNFSYNANPSDGVNWTGGGGNPELRPWLARQYDISYENYFADQGYFAIAAFYKDLENYVFNQNSDFNFGELFPDVPGNPIGNISQPQNGNGGYVRGVEATVQLDFGYFAQPLEGLGMYLSGTYNESEVKETADSEPSTLPGLSEKTFNATLYYENSGFEARISSRYRSDFLGEVTKISLQRENVNIMAETVVDAQIGYDFSESGIDALYGLSVLFQVNNLTNEPFISYFGDDKRFVRDYQNYGRNFMLGANYKF</sequence>
<evidence type="ECO:0000313" key="13">
    <source>
        <dbReference type="EMBL" id="MBT1446024.1"/>
    </source>
</evidence>
<dbReference type="InterPro" id="IPR012910">
    <property type="entry name" value="Plug_dom"/>
</dbReference>
<reference evidence="13 14" key="1">
    <citation type="submission" date="2021-05" db="EMBL/GenBank/DDBJ databases">
        <title>Shewanella sp. JM162201.</title>
        <authorList>
            <person name="Xu S."/>
            <person name="Li A."/>
        </authorList>
    </citation>
    <scope>NUCLEOTIDE SEQUENCE [LARGE SCALE GENOMIC DNA]</scope>
    <source>
        <strain evidence="13 14">JM162201</strain>
    </source>
</reference>
<evidence type="ECO:0000256" key="6">
    <source>
        <dbReference type="ARBA" id="ARBA00023136"/>
    </source>
</evidence>